<evidence type="ECO:0000259" key="1">
    <source>
        <dbReference type="PROSITE" id="PS50965"/>
    </source>
</evidence>
<feature type="domain" description="NERD" evidence="1">
    <location>
        <begin position="37"/>
        <end position="135"/>
    </location>
</feature>
<evidence type="ECO:0000313" key="2">
    <source>
        <dbReference type="EMBL" id="GAA0351608.1"/>
    </source>
</evidence>
<evidence type="ECO:0000313" key="3">
    <source>
        <dbReference type="Proteomes" id="UP001501166"/>
    </source>
</evidence>
<dbReference type="RefSeq" id="WP_343752877.1">
    <property type="nucleotide sequence ID" value="NZ_BAAACW010000008.1"/>
</dbReference>
<dbReference type="PROSITE" id="PS50965">
    <property type="entry name" value="NERD"/>
    <property type="match status" value="1"/>
</dbReference>
<comment type="caution">
    <text evidence="2">The sequence shown here is derived from an EMBL/GenBank/DDBJ whole genome shotgun (WGS) entry which is preliminary data.</text>
</comment>
<proteinExistence type="predicted"/>
<dbReference type="Proteomes" id="UP001501166">
    <property type="component" value="Unassembled WGS sequence"/>
</dbReference>
<dbReference type="InterPro" id="IPR011528">
    <property type="entry name" value="NERD"/>
</dbReference>
<sequence>MIIKERTKPIALRVLEALNGRSSLTTERKREYWTQIKGYEGEKEFDKAVAKLVPGVPVLNDLMLKDGSFLSQVDSLMIIDNTIRLFEIKNMTGEYTYSDDALHADSGLVYTSPIVQVRKSSSLIQNLIRKNGPSI</sequence>
<accession>A0ABP3GPG0</accession>
<dbReference type="Pfam" id="PF08378">
    <property type="entry name" value="NERD"/>
    <property type="match status" value="1"/>
</dbReference>
<organism evidence="2 3">
    <name type="scientific">Alkalibacterium iburiense</name>
    <dbReference type="NCBI Taxonomy" id="290589"/>
    <lineage>
        <taxon>Bacteria</taxon>
        <taxon>Bacillati</taxon>
        <taxon>Bacillota</taxon>
        <taxon>Bacilli</taxon>
        <taxon>Lactobacillales</taxon>
        <taxon>Carnobacteriaceae</taxon>
        <taxon>Alkalibacterium</taxon>
    </lineage>
</organism>
<name>A0ABP3GPG0_9LACT</name>
<protein>
    <recommendedName>
        <fullName evidence="1">NERD domain-containing protein</fullName>
    </recommendedName>
</protein>
<keyword evidence="3" id="KW-1185">Reference proteome</keyword>
<reference evidence="3" key="1">
    <citation type="journal article" date="2019" name="Int. J. Syst. Evol. Microbiol.">
        <title>The Global Catalogue of Microorganisms (GCM) 10K type strain sequencing project: providing services to taxonomists for standard genome sequencing and annotation.</title>
        <authorList>
            <consortium name="The Broad Institute Genomics Platform"/>
            <consortium name="The Broad Institute Genome Sequencing Center for Infectious Disease"/>
            <person name="Wu L."/>
            <person name="Ma J."/>
        </authorList>
    </citation>
    <scope>NUCLEOTIDE SEQUENCE [LARGE SCALE GENOMIC DNA]</scope>
    <source>
        <strain evidence="3">JCM 12662</strain>
    </source>
</reference>
<gene>
    <name evidence="2" type="ORF">GCM10008932_00920</name>
</gene>
<dbReference type="EMBL" id="BAAACW010000008">
    <property type="protein sequence ID" value="GAA0351608.1"/>
    <property type="molecule type" value="Genomic_DNA"/>
</dbReference>